<evidence type="ECO:0000313" key="2">
    <source>
        <dbReference type="Proteomes" id="UP000184148"/>
    </source>
</evidence>
<dbReference type="Proteomes" id="UP000184148">
    <property type="component" value="Unassembled WGS sequence"/>
</dbReference>
<dbReference type="RefSeq" id="WP_073236911.1">
    <property type="nucleotide sequence ID" value="NZ_FQUY01000005.1"/>
</dbReference>
<dbReference type="STRING" id="1121429.SAMN02745133_01092"/>
<dbReference type="OrthoDB" id="9807946at2"/>
<accession>A0A1M4W300</accession>
<dbReference type="Gene3D" id="3.50.50.60">
    <property type="entry name" value="FAD/NAD(P)-binding domain"/>
    <property type="match status" value="1"/>
</dbReference>
<sequence length="81" mass="9432">MKYLILGASAAGINGARTIREQDPDEEITIISKDEQIYSRCMLHHVISGHRTPAAISFVDHDFLHRYRICWVQSNIHLWRE</sequence>
<dbReference type="AlphaFoldDB" id="A0A1M4W300"/>
<name>A0A1M4W300_9FIRM</name>
<proteinExistence type="predicted"/>
<dbReference type="InterPro" id="IPR036188">
    <property type="entry name" value="FAD/NAD-bd_sf"/>
</dbReference>
<dbReference type="SUPFAM" id="SSF51905">
    <property type="entry name" value="FAD/NAD(P)-binding domain"/>
    <property type="match status" value="1"/>
</dbReference>
<evidence type="ECO:0008006" key="3">
    <source>
        <dbReference type="Google" id="ProtNLM"/>
    </source>
</evidence>
<evidence type="ECO:0000313" key="1">
    <source>
        <dbReference type="EMBL" id="SHE75651.1"/>
    </source>
</evidence>
<protein>
    <recommendedName>
        <fullName evidence="3">Pyridine nucleotide-disulphide oxidoreductase</fullName>
    </recommendedName>
</protein>
<keyword evidence="2" id="KW-1185">Reference proteome</keyword>
<organism evidence="1 2">
    <name type="scientific">Desulforamulus putei DSM 12395</name>
    <dbReference type="NCBI Taxonomy" id="1121429"/>
    <lineage>
        <taxon>Bacteria</taxon>
        <taxon>Bacillati</taxon>
        <taxon>Bacillota</taxon>
        <taxon>Clostridia</taxon>
        <taxon>Eubacteriales</taxon>
        <taxon>Peptococcaceae</taxon>
        <taxon>Desulforamulus</taxon>
    </lineage>
</organism>
<dbReference type="EMBL" id="FQUY01000005">
    <property type="protein sequence ID" value="SHE75651.1"/>
    <property type="molecule type" value="Genomic_DNA"/>
</dbReference>
<reference evidence="2" key="1">
    <citation type="submission" date="2016-11" db="EMBL/GenBank/DDBJ databases">
        <authorList>
            <person name="Varghese N."/>
            <person name="Submissions S."/>
        </authorList>
    </citation>
    <scope>NUCLEOTIDE SEQUENCE [LARGE SCALE GENOMIC DNA]</scope>
    <source>
        <strain evidence="2">DSM 12395</strain>
    </source>
</reference>
<gene>
    <name evidence="1" type="ORF">SAMN02745133_01092</name>
</gene>